<dbReference type="AlphaFoldDB" id="Q9S1L2"/>
<dbReference type="Pfam" id="PF01408">
    <property type="entry name" value="GFO_IDH_MocA"/>
    <property type="match status" value="1"/>
</dbReference>
<sequence>MRGAIIGFGTIAMGHMGGYSRVEELEITAVLDISKERREYAENTYGLTAYSDFAKLVANEDLDFIDICTPPGSHAEYSALGLANGLHVLCEKPVFLPEQDGGYQKQMDLIRESDRVYYPCHVYKFAPVLASLKERIQNPAFGEVLGANFRTLRTGHAKGVPEWRMHWRREPETSRGGILRDHGPHSIYLAMNLTGCTPRSVSCLTGRMREGSAYRDTEDSALLRIRCDNDVEIAMTLSWAAGHRSTGYSVIGSGGSVVVDGDELTAGVGGEVVRTSIESGFDDPSHKEWFPGMLRDFLRTAVEPGCQAELIREALTTSIVIDAAYASAADEGRWVDCTVPEDLLPA</sequence>
<reference evidence="4" key="1">
    <citation type="submission" date="1999-07" db="EMBL/GenBank/DDBJ databases">
        <title>The spectinomycin biosynthesis gene cluster of Streptomyces flavopersicus.</title>
        <authorList>
            <person name="Stumpp T.V.M."/>
            <person name="Lyutzkanova D."/>
            <person name="Altenbuchner J."/>
        </authorList>
    </citation>
    <scope>NUCLEOTIDE SEQUENCE</scope>
    <source>
        <strain evidence="4">NRRL 2820</strain>
    </source>
</reference>
<proteinExistence type="predicted"/>
<evidence type="ECO:0000259" key="2">
    <source>
        <dbReference type="Pfam" id="PF01408"/>
    </source>
</evidence>
<dbReference type="PANTHER" id="PTHR43818">
    <property type="entry name" value="BCDNA.GH03377"/>
    <property type="match status" value="1"/>
</dbReference>
<keyword evidence="1" id="KW-0560">Oxidoreductase</keyword>
<dbReference type="GO" id="GO:0000166">
    <property type="term" value="F:nucleotide binding"/>
    <property type="evidence" value="ECO:0007669"/>
    <property type="project" value="InterPro"/>
</dbReference>
<organism evidence="4">
    <name type="scientific">Streptomyces netropsis</name>
    <name type="common">Streptoverticillium netropsis</name>
    <dbReference type="NCBI Taxonomy" id="55404"/>
    <lineage>
        <taxon>Bacteria</taxon>
        <taxon>Bacillati</taxon>
        <taxon>Actinomycetota</taxon>
        <taxon>Actinomycetes</taxon>
        <taxon>Kitasatosporales</taxon>
        <taxon>Streptomycetaceae</taxon>
        <taxon>Streptomyces</taxon>
    </lineage>
</organism>
<accession>Q9S1L2</accession>
<name>Q9S1L2_STRNE</name>
<dbReference type="InterPro" id="IPR050463">
    <property type="entry name" value="Gfo/Idh/MocA_oxidrdct_glycsds"/>
</dbReference>
<dbReference type="PANTHER" id="PTHR43818:SF11">
    <property type="entry name" value="BCDNA.GH03377"/>
    <property type="match status" value="1"/>
</dbReference>
<dbReference type="InterPro" id="IPR055170">
    <property type="entry name" value="GFO_IDH_MocA-like_dom"/>
</dbReference>
<dbReference type="InterPro" id="IPR000683">
    <property type="entry name" value="Gfo/Idh/MocA-like_OxRdtase_N"/>
</dbReference>
<dbReference type="EMBL" id="U70376">
    <property type="protein sequence ID" value="AAD45553.1"/>
    <property type="molecule type" value="Genomic_DNA"/>
</dbReference>
<evidence type="ECO:0000259" key="3">
    <source>
        <dbReference type="Pfam" id="PF22725"/>
    </source>
</evidence>
<feature type="domain" description="Gfo/Idh/MocA-like oxidoreductase N-terminal" evidence="2">
    <location>
        <begin position="2"/>
        <end position="100"/>
    </location>
</feature>
<dbReference type="InterPro" id="IPR036291">
    <property type="entry name" value="NAD(P)-bd_dom_sf"/>
</dbReference>
<protein>
    <submittedName>
        <fullName evidence="4">SpcH</fullName>
    </submittedName>
</protein>
<evidence type="ECO:0000313" key="4">
    <source>
        <dbReference type="EMBL" id="AAD45553.1"/>
    </source>
</evidence>
<dbReference type="GO" id="GO:0016491">
    <property type="term" value="F:oxidoreductase activity"/>
    <property type="evidence" value="ECO:0007669"/>
    <property type="project" value="UniProtKB-KW"/>
</dbReference>
<dbReference type="SUPFAM" id="SSF51735">
    <property type="entry name" value="NAD(P)-binding Rossmann-fold domains"/>
    <property type="match status" value="1"/>
</dbReference>
<dbReference type="RefSeq" id="WP_338930369.1">
    <property type="nucleotide sequence ID" value="NZ_CP147867.1"/>
</dbReference>
<dbReference type="Gene3D" id="3.40.50.720">
    <property type="entry name" value="NAD(P)-binding Rossmann-like Domain"/>
    <property type="match status" value="1"/>
</dbReference>
<evidence type="ECO:0000256" key="1">
    <source>
        <dbReference type="ARBA" id="ARBA00023002"/>
    </source>
</evidence>
<dbReference type="Gene3D" id="3.30.360.10">
    <property type="entry name" value="Dihydrodipicolinate Reductase, domain 2"/>
    <property type="match status" value="1"/>
</dbReference>
<feature type="domain" description="GFO/IDH/MocA-like oxidoreductase" evidence="3">
    <location>
        <begin position="131"/>
        <end position="257"/>
    </location>
</feature>
<dbReference type="SUPFAM" id="SSF55347">
    <property type="entry name" value="Glyceraldehyde-3-phosphate dehydrogenase-like, C-terminal domain"/>
    <property type="match status" value="1"/>
</dbReference>
<dbReference type="Pfam" id="PF22725">
    <property type="entry name" value="GFO_IDH_MocA_C3"/>
    <property type="match status" value="1"/>
</dbReference>
<gene>
    <name evidence="4" type="primary">spcH</name>
</gene>